<evidence type="ECO:0000259" key="7">
    <source>
        <dbReference type="PROSITE" id="PS50048"/>
    </source>
</evidence>
<evidence type="ECO:0000256" key="2">
    <source>
        <dbReference type="ARBA" id="ARBA00023015"/>
    </source>
</evidence>
<dbReference type="AlphaFoldDB" id="A0AA38VY34"/>
<dbReference type="GO" id="GO:0008270">
    <property type="term" value="F:zinc ion binding"/>
    <property type="evidence" value="ECO:0007669"/>
    <property type="project" value="InterPro"/>
</dbReference>
<dbReference type="SUPFAM" id="SSF57701">
    <property type="entry name" value="Zn2/Cys6 DNA-binding domain"/>
    <property type="match status" value="1"/>
</dbReference>
<dbReference type="Gene3D" id="4.10.240.10">
    <property type="entry name" value="Zn(2)-C6 fungal-type DNA-binding domain"/>
    <property type="match status" value="1"/>
</dbReference>
<evidence type="ECO:0000256" key="1">
    <source>
        <dbReference type="ARBA" id="ARBA00004123"/>
    </source>
</evidence>
<gene>
    <name evidence="8" type="ORF">NKR19_g3558</name>
</gene>
<evidence type="ECO:0000256" key="5">
    <source>
        <dbReference type="ARBA" id="ARBA00023242"/>
    </source>
</evidence>
<reference evidence="8" key="1">
    <citation type="submission" date="2022-07" db="EMBL/GenBank/DDBJ databases">
        <title>Fungi with potential for degradation of polypropylene.</title>
        <authorList>
            <person name="Gostincar C."/>
        </authorList>
    </citation>
    <scope>NUCLEOTIDE SEQUENCE</scope>
    <source>
        <strain evidence="8">EXF-13287</strain>
    </source>
</reference>
<evidence type="ECO:0000256" key="3">
    <source>
        <dbReference type="ARBA" id="ARBA00023125"/>
    </source>
</evidence>
<evidence type="ECO:0000256" key="6">
    <source>
        <dbReference type="SAM" id="MobiDB-lite"/>
    </source>
</evidence>
<evidence type="ECO:0000313" key="9">
    <source>
        <dbReference type="Proteomes" id="UP001174691"/>
    </source>
</evidence>
<evidence type="ECO:0000313" key="8">
    <source>
        <dbReference type="EMBL" id="KAJ9158169.1"/>
    </source>
</evidence>
<feature type="compositionally biased region" description="Polar residues" evidence="6">
    <location>
        <begin position="156"/>
        <end position="165"/>
    </location>
</feature>
<keyword evidence="2" id="KW-0805">Transcription regulation</keyword>
<dbReference type="GO" id="GO:0005634">
    <property type="term" value="C:nucleus"/>
    <property type="evidence" value="ECO:0007669"/>
    <property type="project" value="UniProtKB-SubCell"/>
</dbReference>
<dbReference type="PROSITE" id="PS00463">
    <property type="entry name" value="ZN2_CY6_FUNGAL_1"/>
    <property type="match status" value="1"/>
</dbReference>
<dbReference type="GO" id="GO:0000981">
    <property type="term" value="F:DNA-binding transcription factor activity, RNA polymerase II-specific"/>
    <property type="evidence" value="ECO:0007669"/>
    <property type="project" value="InterPro"/>
</dbReference>
<dbReference type="EMBL" id="JANBVN010000040">
    <property type="protein sequence ID" value="KAJ9158169.1"/>
    <property type="molecule type" value="Genomic_DNA"/>
</dbReference>
<evidence type="ECO:0000256" key="4">
    <source>
        <dbReference type="ARBA" id="ARBA00023163"/>
    </source>
</evidence>
<name>A0AA38VY34_9PEZI</name>
<accession>A0AA38VY34</accession>
<keyword evidence="9" id="KW-1185">Reference proteome</keyword>
<keyword evidence="4" id="KW-0804">Transcription</keyword>
<dbReference type="PANTHER" id="PTHR31845">
    <property type="entry name" value="FINGER DOMAIN PROTEIN, PUTATIVE-RELATED"/>
    <property type="match status" value="1"/>
</dbReference>
<dbReference type="CDD" id="cd12148">
    <property type="entry name" value="fungal_TF_MHR"/>
    <property type="match status" value="1"/>
</dbReference>
<organism evidence="8 9">
    <name type="scientific">Coniochaeta hoffmannii</name>
    <dbReference type="NCBI Taxonomy" id="91930"/>
    <lineage>
        <taxon>Eukaryota</taxon>
        <taxon>Fungi</taxon>
        <taxon>Dikarya</taxon>
        <taxon>Ascomycota</taxon>
        <taxon>Pezizomycotina</taxon>
        <taxon>Sordariomycetes</taxon>
        <taxon>Sordariomycetidae</taxon>
        <taxon>Coniochaetales</taxon>
        <taxon>Coniochaetaceae</taxon>
        <taxon>Coniochaeta</taxon>
    </lineage>
</organism>
<feature type="domain" description="Zn(2)-C6 fungal-type" evidence="7">
    <location>
        <begin position="28"/>
        <end position="58"/>
    </location>
</feature>
<dbReference type="InterPro" id="IPR001138">
    <property type="entry name" value="Zn2Cys6_DnaBD"/>
</dbReference>
<proteinExistence type="predicted"/>
<dbReference type="SMART" id="SM00066">
    <property type="entry name" value="GAL4"/>
    <property type="match status" value="1"/>
</dbReference>
<protein>
    <submittedName>
        <fullName evidence="8">Protein priB</fullName>
    </submittedName>
</protein>
<dbReference type="InterPro" id="IPR051089">
    <property type="entry name" value="prtT"/>
</dbReference>
<dbReference type="PROSITE" id="PS50048">
    <property type="entry name" value="ZN2_CY6_FUNGAL_2"/>
    <property type="match status" value="1"/>
</dbReference>
<comment type="caution">
    <text evidence="8">The sequence shown here is derived from an EMBL/GenBank/DDBJ whole genome shotgun (WGS) entry which is preliminary data.</text>
</comment>
<keyword evidence="5" id="KW-0539">Nucleus</keyword>
<dbReference type="CDD" id="cd00067">
    <property type="entry name" value="GAL4"/>
    <property type="match status" value="1"/>
</dbReference>
<sequence length="787" mass="86802">MDAAGPAAGTADELRQIKAENEHRKVAACLVCRRSKVKCERGPVGDRCRRCIQLSTECERPAFHVGRRKGVKNKRTGLDKALYQVEEALRQVSQNSHSIDATRAVSELKALLQAGSQGGQPRNSGGIADRKRRHVTVSADSQDQESSSETEDHADSPQSENSARQVSSPVSSSRNPREESLAVDDAENPLQLLARASNLHLSPPSSDHAGSGVTGTGSLQSLLNHNNKDIAEIERFFNSTQFSLDTDADMDPVVLGLLTEEEADALFAFFHQNLSHTRWGLDPLLYTASFTRARSLFLFTSITAMSALFMPSAGALSRRLSNHCKTLANRVIATRCRSVEIVLAFMINVPWMFPGKHSADDDTCWYVSMAATISIDLSLHKTLVPLDFHNAEPPTNVSRADCIDPKAALALDGFHDVDPGSELGRRLLRRRERTWIALFVLERGMCLARGRTYTIPHTPIIKACDRWHISDIADSMDGHLVSMAVLRRDLDKLFATIRSLCDEALDSRNNGSAIAHSIQLTIEQFFERWHANWGRSIGTGPDNRLPPYVQILVTHTRLSIYGSVINHPTAAVEVRHFFRAAGLSSALHVMRAAIRGESELKSMPNNTAIMVSFAACFALRLSSQFAGNPNLAQSVRTLIEETADVLERIGTVTLHRNGISTLYGKYLRHIVRKAAIGTETITPSARAGPVAADPLQSASQHQQQVNSAFQHLSQVGPVLADPIVSQPYMEPSPWAEQFQFSAMSDDQVMEALSRVGNDFDPSFGGFPWEDTATLDWMDWSNLPEYRI</sequence>
<dbReference type="PANTHER" id="PTHR31845:SF17">
    <property type="entry name" value="ZN(II)2CYS6 TRANSCRIPTION FACTOR (EUROFUNG)"/>
    <property type="match status" value="1"/>
</dbReference>
<dbReference type="Pfam" id="PF00172">
    <property type="entry name" value="Zn_clus"/>
    <property type="match status" value="1"/>
</dbReference>
<comment type="subcellular location">
    <subcellularLocation>
        <location evidence="1">Nucleus</location>
    </subcellularLocation>
</comment>
<dbReference type="Proteomes" id="UP001174691">
    <property type="component" value="Unassembled WGS sequence"/>
</dbReference>
<feature type="region of interest" description="Disordered" evidence="6">
    <location>
        <begin position="113"/>
        <end position="184"/>
    </location>
</feature>
<dbReference type="GO" id="GO:0000976">
    <property type="term" value="F:transcription cis-regulatory region binding"/>
    <property type="evidence" value="ECO:0007669"/>
    <property type="project" value="TreeGrafter"/>
</dbReference>
<dbReference type="InterPro" id="IPR036864">
    <property type="entry name" value="Zn2-C6_fun-type_DNA-bd_sf"/>
</dbReference>
<keyword evidence="3" id="KW-0238">DNA-binding</keyword>